<feature type="transmembrane region" description="Helical" evidence="9">
    <location>
        <begin position="197"/>
        <end position="222"/>
    </location>
</feature>
<name>A0A9Q1C397_HOLLE</name>
<dbReference type="CDD" id="cd00637">
    <property type="entry name" value="7tm_classA_rhodopsin-like"/>
    <property type="match status" value="1"/>
</dbReference>
<keyword evidence="8" id="KW-0807">Transducer</keyword>
<comment type="caution">
    <text evidence="11">The sequence shown here is derived from an EMBL/GenBank/DDBJ whole genome shotgun (WGS) entry which is preliminary data.</text>
</comment>
<feature type="transmembrane region" description="Helical" evidence="9">
    <location>
        <begin position="147"/>
        <end position="169"/>
    </location>
</feature>
<evidence type="ECO:0000256" key="9">
    <source>
        <dbReference type="SAM" id="Phobius"/>
    </source>
</evidence>
<feature type="transmembrane region" description="Helical" evidence="9">
    <location>
        <begin position="105"/>
        <end position="127"/>
    </location>
</feature>
<evidence type="ECO:0000256" key="6">
    <source>
        <dbReference type="ARBA" id="ARBA00023136"/>
    </source>
</evidence>
<dbReference type="SUPFAM" id="SSF81321">
    <property type="entry name" value="Family A G protein-coupled receptor-like"/>
    <property type="match status" value="1"/>
</dbReference>
<dbReference type="InterPro" id="IPR000276">
    <property type="entry name" value="GPCR_Rhodpsn"/>
</dbReference>
<dbReference type="InterPro" id="IPR017452">
    <property type="entry name" value="GPCR_Rhodpsn_7TM"/>
</dbReference>
<dbReference type="PRINTS" id="PR00237">
    <property type="entry name" value="GPCRRHODOPSN"/>
</dbReference>
<feature type="domain" description="G-protein coupled receptors family 1 profile" evidence="10">
    <location>
        <begin position="47"/>
        <end position="343"/>
    </location>
</feature>
<organism evidence="11 12">
    <name type="scientific">Holothuria leucospilota</name>
    <name type="common">Black long sea cucumber</name>
    <name type="synonym">Mertensiothuria leucospilota</name>
    <dbReference type="NCBI Taxonomy" id="206669"/>
    <lineage>
        <taxon>Eukaryota</taxon>
        <taxon>Metazoa</taxon>
        <taxon>Echinodermata</taxon>
        <taxon>Eleutherozoa</taxon>
        <taxon>Echinozoa</taxon>
        <taxon>Holothuroidea</taxon>
        <taxon>Aspidochirotacea</taxon>
        <taxon>Aspidochirotida</taxon>
        <taxon>Holothuriidae</taxon>
        <taxon>Holothuria</taxon>
    </lineage>
</organism>
<keyword evidence="2" id="KW-1003">Cell membrane</keyword>
<evidence type="ECO:0000256" key="2">
    <source>
        <dbReference type="ARBA" id="ARBA00022475"/>
    </source>
</evidence>
<evidence type="ECO:0000313" key="12">
    <source>
        <dbReference type="Proteomes" id="UP001152320"/>
    </source>
</evidence>
<gene>
    <name evidence="11" type="ORF">HOLleu_15862</name>
</gene>
<dbReference type="Pfam" id="PF00001">
    <property type="entry name" value="7tm_1"/>
    <property type="match status" value="1"/>
</dbReference>
<evidence type="ECO:0000256" key="5">
    <source>
        <dbReference type="ARBA" id="ARBA00023040"/>
    </source>
</evidence>
<dbReference type="Proteomes" id="UP001152320">
    <property type="component" value="Chromosome 7"/>
</dbReference>
<sequence length="380" mass="42447">MDAETNSSDSFVIDDSEEDTPFIFSDTRQRAIVASVFLFIAVSGTIGNSLVILSVLVSRKLRTTTNAFVVNLAVADLLTSLCVPWNAVALLGFNGLPIPEIICSIAAGVLFTCIGCSLYTLTSIAIYRVVLITRPFQVYRKELNRKVIAIFIILIWIIPCCVVITPPFFNIGELGYNTKYFTCSGKSSHHNSNTYDLIVATALYPIPLITIIGCYSAIYIYLRRHLKTMHNLGARKIQMKTNHHLESFDDSSVGNASPVPVSTISANSNIPSDNPRLTIHEENRSQLSRRQIEITKNLFYVVCAFIICLTPYSVCLVYDDSDPAIPYTGTFVLFNSCINPIIYATKHPSFKSVFKYILLCQWKNIPEPASFVRFFTSRTK</sequence>
<feature type="transmembrane region" description="Helical" evidence="9">
    <location>
        <begin position="324"/>
        <end position="345"/>
    </location>
</feature>
<dbReference type="SMART" id="SM01381">
    <property type="entry name" value="7TM_GPCR_Srsx"/>
    <property type="match status" value="1"/>
</dbReference>
<evidence type="ECO:0000256" key="3">
    <source>
        <dbReference type="ARBA" id="ARBA00022692"/>
    </source>
</evidence>
<evidence type="ECO:0000256" key="1">
    <source>
        <dbReference type="ARBA" id="ARBA00004651"/>
    </source>
</evidence>
<keyword evidence="5" id="KW-0297">G-protein coupled receptor</keyword>
<dbReference type="EMBL" id="JAIZAY010000007">
    <property type="protein sequence ID" value="KAJ8038433.1"/>
    <property type="molecule type" value="Genomic_DNA"/>
</dbReference>
<feature type="transmembrane region" description="Helical" evidence="9">
    <location>
        <begin position="298"/>
        <end position="318"/>
    </location>
</feature>
<feature type="transmembrane region" description="Helical" evidence="9">
    <location>
        <begin position="31"/>
        <end position="56"/>
    </location>
</feature>
<proteinExistence type="predicted"/>
<evidence type="ECO:0000256" key="8">
    <source>
        <dbReference type="ARBA" id="ARBA00023224"/>
    </source>
</evidence>
<keyword evidence="7 11" id="KW-0675">Receptor</keyword>
<dbReference type="PANTHER" id="PTHR24228:SF72">
    <property type="entry name" value="G-PROTEIN COUPLED RECEPTORS FAMILY 1 PROFILE DOMAIN-CONTAINING PROTEIN"/>
    <property type="match status" value="1"/>
</dbReference>
<keyword evidence="3 9" id="KW-0812">Transmembrane</keyword>
<evidence type="ECO:0000256" key="7">
    <source>
        <dbReference type="ARBA" id="ARBA00023170"/>
    </source>
</evidence>
<feature type="transmembrane region" description="Helical" evidence="9">
    <location>
        <begin position="68"/>
        <end position="93"/>
    </location>
</feature>
<dbReference type="PROSITE" id="PS50262">
    <property type="entry name" value="G_PROTEIN_RECEP_F1_2"/>
    <property type="match status" value="1"/>
</dbReference>
<dbReference type="OrthoDB" id="10044919at2759"/>
<evidence type="ECO:0000259" key="10">
    <source>
        <dbReference type="PROSITE" id="PS50262"/>
    </source>
</evidence>
<dbReference type="GO" id="GO:0005886">
    <property type="term" value="C:plasma membrane"/>
    <property type="evidence" value="ECO:0007669"/>
    <property type="project" value="UniProtKB-SubCell"/>
</dbReference>
<reference evidence="11" key="1">
    <citation type="submission" date="2021-10" db="EMBL/GenBank/DDBJ databases">
        <title>Tropical sea cucumber genome reveals ecological adaptation and Cuvierian tubules defense mechanism.</title>
        <authorList>
            <person name="Chen T."/>
        </authorList>
    </citation>
    <scope>NUCLEOTIDE SEQUENCE</scope>
    <source>
        <strain evidence="11">Nanhai2018</strain>
        <tissue evidence="11">Muscle</tissue>
    </source>
</reference>
<keyword evidence="6 9" id="KW-0472">Membrane</keyword>
<dbReference type="Gene3D" id="1.20.1070.10">
    <property type="entry name" value="Rhodopsin 7-helix transmembrane proteins"/>
    <property type="match status" value="1"/>
</dbReference>
<dbReference type="GO" id="GO:0004930">
    <property type="term" value="F:G protein-coupled receptor activity"/>
    <property type="evidence" value="ECO:0007669"/>
    <property type="project" value="UniProtKB-KW"/>
</dbReference>
<dbReference type="AlphaFoldDB" id="A0A9Q1C397"/>
<protein>
    <submittedName>
        <fullName evidence="11">G-protein coupled receptor moody</fullName>
    </submittedName>
</protein>
<accession>A0A9Q1C397</accession>
<comment type="subcellular location">
    <subcellularLocation>
        <location evidence="1">Cell membrane</location>
        <topology evidence="1">Multi-pass membrane protein</topology>
    </subcellularLocation>
</comment>
<keyword evidence="4 9" id="KW-1133">Transmembrane helix</keyword>
<evidence type="ECO:0000313" key="11">
    <source>
        <dbReference type="EMBL" id="KAJ8038433.1"/>
    </source>
</evidence>
<keyword evidence="12" id="KW-1185">Reference proteome</keyword>
<dbReference type="PANTHER" id="PTHR24228">
    <property type="entry name" value="B2 BRADYKININ RECEPTOR/ANGIOTENSIN II RECEPTOR"/>
    <property type="match status" value="1"/>
</dbReference>
<evidence type="ECO:0000256" key="4">
    <source>
        <dbReference type="ARBA" id="ARBA00022989"/>
    </source>
</evidence>